<keyword evidence="4" id="KW-0521">NADP</keyword>
<dbReference type="OMA" id="LAWDRWA"/>
<keyword evidence="8" id="KW-1185">Reference proteome</keyword>
<reference evidence="7 8" key="4">
    <citation type="journal article" date="2011" name="BMC Genomics">
        <title>RNA-Seq improves annotation of protein-coding genes in the cucumber genome.</title>
        <authorList>
            <person name="Li Z."/>
            <person name="Zhang Z."/>
            <person name="Yan P."/>
            <person name="Huang S."/>
            <person name="Fei Z."/>
            <person name="Lin K."/>
        </authorList>
    </citation>
    <scope>NUCLEOTIDE SEQUENCE [LARGE SCALE GENOMIC DNA]</scope>
    <source>
        <strain evidence="8">cv. 9930</strain>
    </source>
</reference>
<dbReference type="Gramene" id="KGN46689">
    <property type="protein sequence ID" value="KGN46689"/>
    <property type="gene ID" value="Csa_6G124040"/>
</dbReference>
<sequence>METKKVAVVGAGLSGLIACKLLLSKGLTPIVFEAKDVIGGLWNDTIKSTLLQTRRQMFELSDFPWPKSVTEEYPRYDQVLDYLRSYAEHFGLFKYIRLNTKVLSIEYEGFSEEEIDSWTHWGGSGNAFSEQGKWKLNLVDARTNLPLQEEVVDFVVLCTGKFGDIPNIPKFPPGGGPKAFKNGKVLHYIEYAALDFDTATKHVKDKKIAIVGFQKSALELIRECTNLIGTTKPCTLIYKTEYWNPPDAQPWGIHIDYLFASRFAELLIHKPGEGFLLYLLAMLLAPIRWLITKLAEFHVRRKTKMDKYGMVPKHSILQDVTSCRYAVLPERFYERVEEGSIVLKKAPSFSFCEEGIMIQGETKPIHLDLVILATGYRGDLKYRNIFASSTFRDYMSFGDAALPLYRLCIHPRIPQVAVIGLTESISNLYTSEIRCRWLVEFLAGTFKLPSIKKMEKDIENWERCLKLYSGESYWRGCIGMLHHHYNDQVCKDIGWNPRRKKGFFANLFVPHGPRDYASPDNW</sequence>
<keyword evidence="3 6" id="KW-0274">FAD</keyword>
<dbReference type="FunFam" id="3.50.50.60:FF:000403">
    <property type="entry name" value="Flavin-containing monooxygenase"/>
    <property type="match status" value="1"/>
</dbReference>
<dbReference type="OrthoDB" id="66881at2759"/>
<comment type="similarity">
    <text evidence="1 6">Belongs to the FMO family.</text>
</comment>
<keyword evidence="2 6" id="KW-0285">Flavoprotein</keyword>
<dbReference type="Proteomes" id="UP000029981">
    <property type="component" value="Chromosome 6"/>
</dbReference>
<dbReference type="InterPro" id="IPR036188">
    <property type="entry name" value="FAD/NAD-bd_sf"/>
</dbReference>
<dbReference type="PROSITE" id="PS51257">
    <property type="entry name" value="PROKAR_LIPOPROTEIN"/>
    <property type="match status" value="1"/>
</dbReference>
<dbReference type="AlphaFoldDB" id="A0A0A0KCW6"/>
<keyword evidence="5 6" id="KW-0560">Oxidoreductase</keyword>
<dbReference type="PRINTS" id="PR00419">
    <property type="entry name" value="ADXRDTASE"/>
</dbReference>
<dbReference type="FunFam" id="3.50.50.60:FF:000169">
    <property type="entry name" value="Flavin-containing monooxygenase"/>
    <property type="match status" value="1"/>
</dbReference>
<dbReference type="InterPro" id="IPR000960">
    <property type="entry name" value="Flavin_mOase"/>
</dbReference>
<organism evidence="7 8">
    <name type="scientific">Cucumis sativus</name>
    <name type="common">Cucumber</name>
    <dbReference type="NCBI Taxonomy" id="3659"/>
    <lineage>
        <taxon>Eukaryota</taxon>
        <taxon>Viridiplantae</taxon>
        <taxon>Streptophyta</taxon>
        <taxon>Embryophyta</taxon>
        <taxon>Tracheophyta</taxon>
        <taxon>Spermatophyta</taxon>
        <taxon>Magnoliopsida</taxon>
        <taxon>eudicotyledons</taxon>
        <taxon>Gunneridae</taxon>
        <taxon>Pentapetalae</taxon>
        <taxon>rosids</taxon>
        <taxon>fabids</taxon>
        <taxon>Cucurbitales</taxon>
        <taxon>Cucurbitaceae</taxon>
        <taxon>Benincaseae</taxon>
        <taxon>Cucumis</taxon>
    </lineage>
</organism>
<protein>
    <recommendedName>
        <fullName evidence="6">Flavin-containing monooxygenase</fullName>
        <ecNumber evidence="6">1.-.-.-</ecNumber>
    </recommendedName>
</protein>
<dbReference type="PANTHER" id="PTHR23023">
    <property type="entry name" value="DIMETHYLANILINE MONOOXYGENASE"/>
    <property type="match status" value="1"/>
</dbReference>
<keyword evidence="6" id="KW-0503">Monooxygenase</keyword>
<reference evidence="7 8" key="3">
    <citation type="journal article" date="2010" name="BMC Genomics">
        <title>Transcriptome sequencing and comparative analysis of cucumber flowers with different sex types.</title>
        <authorList>
            <person name="Guo S."/>
            <person name="Zheng Y."/>
            <person name="Joung J.G."/>
            <person name="Liu S."/>
            <person name="Zhang Z."/>
            <person name="Crasta O.R."/>
            <person name="Sobral B.W."/>
            <person name="Xu Y."/>
            <person name="Huang S."/>
            <person name="Fei Z."/>
        </authorList>
    </citation>
    <scope>NUCLEOTIDE SEQUENCE [LARGE SCALE GENOMIC DNA]</scope>
    <source>
        <strain evidence="8">cv. 9930</strain>
    </source>
</reference>
<dbReference type="eggNOG" id="KOG1399">
    <property type="taxonomic scope" value="Eukaryota"/>
</dbReference>
<evidence type="ECO:0000256" key="1">
    <source>
        <dbReference type="ARBA" id="ARBA00009183"/>
    </source>
</evidence>
<proteinExistence type="inferred from homology"/>
<evidence type="ECO:0000256" key="2">
    <source>
        <dbReference type="ARBA" id="ARBA00022630"/>
    </source>
</evidence>
<dbReference type="GO" id="GO:0050660">
    <property type="term" value="F:flavin adenine dinucleotide binding"/>
    <property type="evidence" value="ECO:0007669"/>
    <property type="project" value="InterPro"/>
</dbReference>
<dbReference type="STRING" id="3659.A0A0A0KCW6"/>
<dbReference type="GO" id="GO:0050661">
    <property type="term" value="F:NADP binding"/>
    <property type="evidence" value="ECO:0007669"/>
    <property type="project" value="InterPro"/>
</dbReference>
<dbReference type="EMBL" id="CM002927">
    <property type="protein sequence ID" value="KGN46689.1"/>
    <property type="molecule type" value="Genomic_DNA"/>
</dbReference>
<dbReference type="GO" id="GO:0004499">
    <property type="term" value="F:N,N-dimethylaniline monooxygenase activity"/>
    <property type="evidence" value="ECO:0007669"/>
    <property type="project" value="InterPro"/>
</dbReference>
<evidence type="ECO:0000256" key="4">
    <source>
        <dbReference type="ARBA" id="ARBA00022857"/>
    </source>
</evidence>
<reference evidence="7 8" key="2">
    <citation type="journal article" date="2009" name="PLoS ONE">
        <title>An integrated genetic and cytogenetic map of the cucumber genome.</title>
        <authorList>
            <person name="Ren Y."/>
            <person name="Zhang Z."/>
            <person name="Liu J."/>
            <person name="Staub J.E."/>
            <person name="Han Y."/>
            <person name="Cheng Z."/>
            <person name="Li X."/>
            <person name="Lu J."/>
            <person name="Miao H."/>
            <person name="Kang H."/>
            <person name="Xie B."/>
            <person name="Gu X."/>
            <person name="Wang X."/>
            <person name="Du Y."/>
            <person name="Jin W."/>
            <person name="Huang S."/>
        </authorList>
    </citation>
    <scope>NUCLEOTIDE SEQUENCE [LARGE SCALE GENOMIC DNA]</scope>
    <source>
        <strain evidence="8">cv. 9930</strain>
    </source>
</reference>
<dbReference type="GO" id="GO:0004497">
    <property type="term" value="F:monooxygenase activity"/>
    <property type="evidence" value="ECO:0000318"/>
    <property type="project" value="GO_Central"/>
</dbReference>
<evidence type="ECO:0000313" key="8">
    <source>
        <dbReference type="Proteomes" id="UP000029981"/>
    </source>
</evidence>
<comment type="cofactor">
    <cofactor evidence="6">
        <name>FAD</name>
        <dbReference type="ChEBI" id="CHEBI:57692"/>
    </cofactor>
</comment>
<dbReference type="SUPFAM" id="SSF51905">
    <property type="entry name" value="FAD/NAD(P)-binding domain"/>
    <property type="match status" value="2"/>
</dbReference>
<dbReference type="KEGG" id="csv:101210999"/>
<reference evidence="7 8" key="1">
    <citation type="journal article" date="2009" name="Nat. Genet.">
        <title>The genome of the cucumber, Cucumis sativus L.</title>
        <authorList>
            <person name="Huang S."/>
            <person name="Li R."/>
            <person name="Zhang Z."/>
            <person name="Li L."/>
            <person name="Gu X."/>
            <person name="Fan W."/>
            <person name="Lucas W.J."/>
            <person name="Wang X."/>
            <person name="Xie B."/>
            <person name="Ni P."/>
            <person name="Ren Y."/>
            <person name="Zhu H."/>
            <person name="Li J."/>
            <person name="Lin K."/>
            <person name="Jin W."/>
            <person name="Fei Z."/>
            <person name="Li G."/>
            <person name="Staub J."/>
            <person name="Kilian A."/>
            <person name="van der Vossen E.A."/>
            <person name="Wu Y."/>
            <person name="Guo J."/>
            <person name="He J."/>
            <person name="Jia Z."/>
            <person name="Ren Y."/>
            <person name="Tian G."/>
            <person name="Lu Y."/>
            <person name="Ruan J."/>
            <person name="Qian W."/>
            <person name="Wang M."/>
            <person name="Huang Q."/>
            <person name="Li B."/>
            <person name="Xuan Z."/>
            <person name="Cao J."/>
            <person name="Asan"/>
            <person name="Wu Z."/>
            <person name="Zhang J."/>
            <person name="Cai Q."/>
            <person name="Bai Y."/>
            <person name="Zhao B."/>
            <person name="Han Y."/>
            <person name="Li Y."/>
            <person name="Li X."/>
            <person name="Wang S."/>
            <person name="Shi Q."/>
            <person name="Liu S."/>
            <person name="Cho W.K."/>
            <person name="Kim J.Y."/>
            <person name="Xu Y."/>
            <person name="Heller-Uszynska K."/>
            <person name="Miao H."/>
            <person name="Cheng Z."/>
            <person name="Zhang S."/>
            <person name="Wu J."/>
            <person name="Yang Y."/>
            <person name="Kang H."/>
            <person name="Li M."/>
            <person name="Liang H."/>
            <person name="Ren X."/>
            <person name="Shi Z."/>
            <person name="Wen M."/>
            <person name="Jian M."/>
            <person name="Yang H."/>
            <person name="Zhang G."/>
            <person name="Yang Z."/>
            <person name="Chen R."/>
            <person name="Liu S."/>
            <person name="Li J."/>
            <person name="Ma L."/>
            <person name="Liu H."/>
            <person name="Zhou Y."/>
            <person name="Zhao J."/>
            <person name="Fang X."/>
            <person name="Li G."/>
            <person name="Fang L."/>
            <person name="Li Y."/>
            <person name="Liu D."/>
            <person name="Zheng H."/>
            <person name="Zhang Y."/>
            <person name="Qin N."/>
            <person name="Li Z."/>
            <person name="Yang G."/>
            <person name="Yang S."/>
            <person name="Bolund L."/>
            <person name="Kristiansen K."/>
            <person name="Zheng H."/>
            <person name="Li S."/>
            <person name="Zhang X."/>
            <person name="Yang H."/>
            <person name="Wang J."/>
            <person name="Sun R."/>
            <person name="Zhang B."/>
            <person name="Jiang S."/>
            <person name="Wang J."/>
            <person name="Du Y."/>
            <person name="Li S."/>
        </authorList>
    </citation>
    <scope>NUCLEOTIDE SEQUENCE [LARGE SCALE GENOMIC DNA]</scope>
    <source>
        <strain evidence="8">cv. 9930</strain>
    </source>
</reference>
<accession>A0A0A0KCW6</accession>
<evidence type="ECO:0000256" key="3">
    <source>
        <dbReference type="ARBA" id="ARBA00022827"/>
    </source>
</evidence>
<dbReference type="PIRSF" id="PIRSF000332">
    <property type="entry name" value="FMO"/>
    <property type="match status" value="1"/>
</dbReference>
<evidence type="ECO:0000256" key="5">
    <source>
        <dbReference type="ARBA" id="ARBA00023002"/>
    </source>
</evidence>
<dbReference type="InterPro" id="IPR050346">
    <property type="entry name" value="FMO-like"/>
</dbReference>
<name>A0A0A0KCW6_CUCSA</name>
<gene>
    <name evidence="7" type="ORF">Csa_6G124040</name>
</gene>
<evidence type="ECO:0000313" key="7">
    <source>
        <dbReference type="EMBL" id="KGN46689.1"/>
    </source>
</evidence>
<dbReference type="Gene3D" id="3.50.50.60">
    <property type="entry name" value="FAD/NAD(P)-binding domain"/>
    <property type="match status" value="3"/>
</dbReference>
<dbReference type="InterPro" id="IPR020946">
    <property type="entry name" value="Flavin_mOase-like"/>
</dbReference>
<dbReference type="EC" id="1.-.-.-" evidence="6"/>
<dbReference type="Pfam" id="PF00743">
    <property type="entry name" value="FMO-like"/>
    <property type="match status" value="1"/>
</dbReference>
<evidence type="ECO:0000256" key="6">
    <source>
        <dbReference type="RuleBase" id="RU361177"/>
    </source>
</evidence>